<dbReference type="InterPro" id="IPR006521">
    <property type="entry name" value="Tail_protein_I"/>
</dbReference>
<accession>A0ABV9DBI2</accession>
<gene>
    <name evidence="1" type="ORF">ACFO3F_09765</name>
</gene>
<name>A0ABV9DBI2_9MICO</name>
<proteinExistence type="predicted"/>
<protein>
    <submittedName>
        <fullName evidence="1">Phage tail protein I</fullName>
    </submittedName>
</protein>
<dbReference type="RefSeq" id="WP_122823598.1">
    <property type="nucleotide sequence ID" value="NZ_JBHSGF010000006.1"/>
</dbReference>
<dbReference type="EMBL" id="JBHSGF010000006">
    <property type="protein sequence ID" value="MFC4555533.1"/>
    <property type="molecule type" value="Genomic_DNA"/>
</dbReference>
<evidence type="ECO:0000313" key="2">
    <source>
        <dbReference type="Proteomes" id="UP001595955"/>
    </source>
</evidence>
<comment type="caution">
    <text evidence="1">The sequence shown here is derived from an EMBL/GenBank/DDBJ whole genome shotgun (WGS) entry which is preliminary data.</text>
</comment>
<sequence>MRGIVPGLASAAPVAQQLPAVYQEDDFLQRFVVAFDEALAPIFATLDGLDAYVDPALAPPDFLLWLAEWVGIEVDESWSDERRREIIAGAAALHRRRGTLAGVAAAVRLSIGGQVEVTDTGGSVWSAATGGDLPGTARSHLTVRVVVPDAGAVDRRRAEAVVSGVKPAHVPHTLEIVEASHADLS</sequence>
<evidence type="ECO:0000313" key="1">
    <source>
        <dbReference type="EMBL" id="MFC4555533.1"/>
    </source>
</evidence>
<dbReference type="NCBIfam" id="TIGR02242">
    <property type="entry name" value="tail_TIGR02242"/>
    <property type="match status" value="1"/>
</dbReference>
<organism evidence="1 2">
    <name type="scientific">Georgenia faecalis</name>
    <dbReference type="NCBI Taxonomy" id="2483799"/>
    <lineage>
        <taxon>Bacteria</taxon>
        <taxon>Bacillati</taxon>
        <taxon>Actinomycetota</taxon>
        <taxon>Actinomycetes</taxon>
        <taxon>Micrococcales</taxon>
        <taxon>Bogoriellaceae</taxon>
        <taxon>Georgenia</taxon>
    </lineage>
</organism>
<dbReference type="Proteomes" id="UP001595955">
    <property type="component" value="Unassembled WGS sequence"/>
</dbReference>
<dbReference type="NCBIfam" id="TIGR01634">
    <property type="entry name" value="tail_P2_I"/>
    <property type="match status" value="1"/>
</dbReference>
<dbReference type="Pfam" id="PF09684">
    <property type="entry name" value="Tail_P2_I"/>
    <property type="match status" value="1"/>
</dbReference>
<keyword evidence="2" id="KW-1185">Reference proteome</keyword>
<dbReference type="InterPro" id="IPR011748">
    <property type="entry name" value="Unchr_phage_tail-like"/>
</dbReference>
<reference evidence="2" key="1">
    <citation type="journal article" date="2019" name="Int. J. Syst. Evol. Microbiol.">
        <title>The Global Catalogue of Microorganisms (GCM) 10K type strain sequencing project: providing services to taxonomists for standard genome sequencing and annotation.</title>
        <authorList>
            <consortium name="The Broad Institute Genomics Platform"/>
            <consortium name="The Broad Institute Genome Sequencing Center for Infectious Disease"/>
            <person name="Wu L."/>
            <person name="Ma J."/>
        </authorList>
    </citation>
    <scope>NUCLEOTIDE SEQUENCE [LARGE SCALE GENOMIC DNA]</scope>
    <source>
        <strain evidence="2">JCM 3369</strain>
    </source>
</reference>